<dbReference type="PROSITE" id="PS51257">
    <property type="entry name" value="PROKAR_LIPOPROTEIN"/>
    <property type="match status" value="1"/>
</dbReference>
<dbReference type="PANTHER" id="PTHR21600:SF56">
    <property type="entry name" value="TRNA PSEUDOURIDINE SYNTHASE C"/>
    <property type="match status" value="1"/>
</dbReference>
<evidence type="ECO:0000259" key="11">
    <source>
        <dbReference type="Pfam" id="PF00849"/>
    </source>
</evidence>
<dbReference type="EC" id="5.4.99.26" evidence="5"/>
<evidence type="ECO:0000313" key="12">
    <source>
        <dbReference type="EMBL" id="EKX52898.1"/>
    </source>
</evidence>
<dbReference type="AlphaFoldDB" id="L1JXT3"/>
<feature type="chain" id="PRO_5008772067" description="tRNA pseudouridine synthase C" evidence="10">
    <location>
        <begin position="21"/>
        <end position="384"/>
    </location>
</feature>
<keyword evidence="14" id="KW-1185">Reference proteome</keyword>
<feature type="domain" description="Pseudouridine synthase RsuA/RluA-like" evidence="11">
    <location>
        <begin position="136"/>
        <end position="308"/>
    </location>
</feature>
<dbReference type="EMBL" id="JH992971">
    <property type="protein sequence ID" value="EKX52898.1"/>
    <property type="molecule type" value="Genomic_DNA"/>
</dbReference>
<reference evidence="14" key="2">
    <citation type="submission" date="2012-11" db="EMBL/GenBank/DDBJ databases">
        <authorList>
            <person name="Kuo A."/>
            <person name="Curtis B.A."/>
            <person name="Tanifuji G."/>
            <person name="Burki F."/>
            <person name="Gruber A."/>
            <person name="Irimia M."/>
            <person name="Maruyama S."/>
            <person name="Arias M.C."/>
            <person name="Ball S.G."/>
            <person name="Gile G.H."/>
            <person name="Hirakawa Y."/>
            <person name="Hopkins J.F."/>
            <person name="Rensing S.A."/>
            <person name="Schmutz J."/>
            <person name="Symeonidi A."/>
            <person name="Elias M."/>
            <person name="Eveleigh R.J."/>
            <person name="Herman E.K."/>
            <person name="Klute M.J."/>
            <person name="Nakayama T."/>
            <person name="Obornik M."/>
            <person name="Reyes-Prieto A."/>
            <person name="Armbrust E.V."/>
            <person name="Aves S.J."/>
            <person name="Beiko R.G."/>
            <person name="Coutinho P."/>
            <person name="Dacks J.B."/>
            <person name="Durnford D.G."/>
            <person name="Fast N.M."/>
            <person name="Green B.R."/>
            <person name="Grisdale C."/>
            <person name="Hempe F."/>
            <person name="Henrissat B."/>
            <person name="Hoppner M.P."/>
            <person name="Ishida K.-I."/>
            <person name="Kim E."/>
            <person name="Koreny L."/>
            <person name="Kroth P.G."/>
            <person name="Liu Y."/>
            <person name="Malik S.-B."/>
            <person name="Maier U.G."/>
            <person name="McRose D."/>
            <person name="Mock T."/>
            <person name="Neilson J.A."/>
            <person name="Onodera N.T."/>
            <person name="Poole A.M."/>
            <person name="Pritham E.J."/>
            <person name="Richards T.A."/>
            <person name="Rocap G."/>
            <person name="Roy S.W."/>
            <person name="Sarai C."/>
            <person name="Schaack S."/>
            <person name="Shirato S."/>
            <person name="Slamovits C.H."/>
            <person name="Spencer D.F."/>
            <person name="Suzuki S."/>
            <person name="Worden A.Z."/>
            <person name="Zauner S."/>
            <person name="Barry K."/>
            <person name="Bell C."/>
            <person name="Bharti A.K."/>
            <person name="Crow J.A."/>
            <person name="Grimwood J."/>
            <person name="Kramer R."/>
            <person name="Lindquist E."/>
            <person name="Lucas S."/>
            <person name="Salamov A."/>
            <person name="McFadden G.I."/>
            <person name="Lane C.E."/>
            <person name="Keeling P.J."/>
            <person name="Gray M.W."/>
            <person name="Grigoriev I.V."/>
            <person name="Archibald J.M."/>
        </authorList>
    </citation>
    <scope>NUCLEOTIDE SEQUENCE</scope>
    <source>
        <strain evidence="14">CCMP2712</strain>
    </source>
</reference>
<keyword evidence="1" id="KW-0819">tRNA processing</keyword>
<dbReference type="eggNOG" id="KOG1919">
    <property type="taxonomic scope" value="Eukaryota"/>
</dbReference>
<evidence type="ECO:0000256" key="7">
    <source>
        <dbReference type="ARBA" id="ARBA00041803"/>
    </source>
</evidence>
<comment type="function">
    <text evidence="4">Responsible for synthesis of pseudouridine from uracil-65 in transfer RNAs.</text>
</comment>
<accession>L1JXT3</accession>
<proteinExistence type="predicted"/>
<evidence type="ECO:0000256" key="4">
    <source>
        <dbReference type="ARBA" id="ARBA00037670"/>
    </source>
</evidence>
<dbReference type="GO" id="GO:0000455">
    <property type="term" value="P:enzyme-directed rRNA pseudouridine synthesis"/>
    <property type="evidence" value="ECO:0007669"/>
    <property type="project" value="TreeGrafter"/>
</dbReference>
<evidence type="ECO:0000313" key="14">
    <source>
        <dbReference type="Proteomes" id="UP000011087"/>
    </source>
</evidence>
<dbReference type="HOGENOM" id="CLU_720506_0_0_1"/>
<dbReference type="STRING" id="905079.L1JXT3"/>
<dbReference type="InterPro" id="IPR020103">
    <property type="entry name" value="PsdUridine_synth_cat_dom_sf"/>
</dbReference>
<evidence type="ECO:0000256" key="6">
    <source>
        <dbReference type="ARBA" id="ARBA00040675"/>
    </source>
</evidence>
<evidence type="ECO:0000256" key="8">
    <source>
        <dbReference type="ARBA" id="ARBA00041975"/>
    </source>
</evidence>
<dbReference type="GO" id="GO:0008033">
    <property type="term" value="P:tRNA processing"/>
    <property type="evidence" value="ECO:0007669"/>
    <property type="project" value="UniProtKB-KW"/>
</dbReference>
<name>L1JXT3_GUITC</name>
<keyword evidence="2" id="KW-0413">Isomerase</keyword>
<sequence>MRTTGRVACAAMLVVQGVSAFSSSSSSSLTACSSRLSLLWASGSHKTLVARPPVMLSRGPALMFKQAKSRGFLWERRMLRCPPGSLRLSVTLMHENEEGDQDQEADEGDEDESAMSLEEQYADMASKVKVCYEDDDLLVVSKPGNLLVHKSYVSRQDKVFLLQIVRDLVKKQIYMVNRLDRATSGLVLFAKNSEMAALAQKALYNAQKQYICIVRGVPEKDEFVCDKPLTDRDSKDRTVRECKTSFQRLASFEVEIDEPLMVKMEDGTWIEESSISGEEKRFTRNVTVSILKATLYTGRRHQIRRHLQDLQLNILGDTSYGKGRINTAFREQYGLPRLCLHAWRLSLLHPVKNQEVIVEEPIPQDLRLFLHNLPSAPKQIIDTV</sequence>
<dbReference type="RefSeq" id="XP_005839878.1">
    <property type="nucleotide sequence ID" value="XM_005839821.1"/>
</dbReference>
<dbReference type="GeneID" id="17309543"/>
<evidence type="ECO:0000256" key="3">
    <source>
        <dbReference type="ARBA" id="ARBA00036607"/>
    </source>
</evidence>
<dbReference type="InterPro" id="IPR050188">
    <property type="entry name" value="RluA_PseudoU_synthase"/>
</dbReference>
<gene>
    <name evidence="12" type="ORF">GUITHDRAFT_101348</name>
</gene>
<protein>
    <recommendedName>
        <fullName evidence="6">tRNA pseudouridine synthase C</fullName>
        <ecNumber evidence="5">5.4.99.26</ecNumber>
    </recommendedName>
    <alternativeName>
        <fullName evidence="8">tRNA pseudouridine(65) synthase</fullName>
    </alternativeName>
    <alternativeName>
        <fullName evidence="9">tRNA pseudouridylate synthase C</fullName>
    </alternativeName>
    <alternativeName>
        <fullName evidence="7">tRNA-uridine isomerase C</fullName>
    </alternativeName>
</protein>
<dbReference type="PANTHER" id="PTHR21600">
    <property type="entry name" value="MITOCHONDRIAL RNA PSEUDOURIDINE SYNTHASE"/>
    <property type="match status" value="1"/>
</dbReference>
<evidence type="ECO:0000313" key="13">
    <source>
        <dbReference type="EnsemblProtists" id="EKX52898"/>
    </source>
</evidence>
<dbReference type="Pfam" id="PF00849">
    <property type="entry name" value="PseudoU_synth_2"/>
    <property type="match status" value="1"/>
</dbReference>
<dbReference type="Gene3D" id="3.30.2350.10">
    <property type="entry name" value="Pseudouridine synthase"/>
    <property type="match status" value="1"/>
</dbReference>
<dbReference type="KEGG" id="gtt:GUITHDRAFT_101348"/>
<dbReference type="OrthoDB" id="418349at2759"/>
<dbReference type="InterPro" id="IPR006224">
    <property type="entry name" value="PsdUridine_synth_RluA-like_CS"/>
</dbReference>
<dbReference type="SUPFAM" id="SSF55120">
    <property type="entry name" value="Pseudouridine synthase"/>
    <property type="match status" value="1"/>
</dbReference>
<dbReference type="InterPro" id="IPR006145">
    <property type="entry name" value="PsdUridine_synth_RsuA/RluA"/>
</dbReference>
<feature type="signal peptide" evidence="10">
    <location>
        <begin position="1"/>
        <end position="20"/>
    </location>
</feature>
<dbReference type="GO" id="GO:0160149">
    <property type="term" value="F:tRNA pseudouridine(65) synthase activity"/>
    <property type="evidence" value="ECO:0007669"/>
    <property type="project" value="UniProtKB-EC"/>
</dbReference>
<evidence type="ECO:0000256" key="10">
    <source>
        <dbReference type="SAM" id="SignalP"/>
    </source>
</evidence>
<evidence type="ECO:0000256" key="5">
    <source>
        <dbReference type="ARBA" id="ARBA00038943"/>
    </source>
</evidence>
<comment type="catalytic activity">
    <reaction evidence="3">
        <text>uridine(65) in tRNA = pseudouridine(65) in tRNA</text>
        <dbReference type="Rhea" id="RHEA:42536"/>
        <dbReference type="Rhea" id="RHEA-COMP:10103"/>
        <dbReference type="Rhea" id="RHEA-COMP:10104"/>
        <dbReference type="ChEBI" id="CHEBI:65314"/>
        <dbReference type="ChEBI" id="CHEBI:65315"/>
        <dbReference type="EC" id="5.4.99.26"/>
    </reaction>
</comment>
<dbReference type="PaxDb" id="55529-EKX52898"/>
<reference evidence="13" key="3">
    <citation type="submission" date="2016-03" db="UniProtKB">
        <authorList>
            <consortium name="EnsemblProtists"/>
        </authorList>
    </citation>
    <scope>IDENTIFICATION</scope>
</reference>
<reference evidence="12 14" key="1">
    <citation type="journal article" date="2012" name="Nature">
        <title>Algal genomes reveal evolutionary mosaicism and the fate of nucleomorphs.</title>
        <authorList>
            <consortium name="DOE Joint Genome Institute"/>
            <person name="Curtis B.A."/>
            <person name="Tanifuji G."/>
            <person name="Burki F."/>
            <person name="Gruber A."/>
            <person name="Irimia M."/>
            <person name="Maruyama S."/>
            <person name="Arias M.C."/>
            <person name="Ball S.G."/>
            <person name="Gile G.H."/>
            <person name="Hirakawa Y."/>
            <person name="Hopkins J.F."/>
            <person name="Kuo A."/>
            <person name="Rensing S.A."/>
            <person name="Schmutz J."/>
            <person name="Symeonidi A."/>
            <person name="Elias M."/>
            <person name="Eveleigh R.J."/>
            <person name="Herman E.K."/>
            <person name="Klute M.J."/>
            <person name="Nakayama T."/>
            <person name="Obornik M."/>
            <person name="Reyes-Prieto A."/>
            <person name="Armbrust E.V."/>
            <person name="Aves S.J."/>
            <person name="Beiko R.G."/>
            <person name="Coutinho P."/>
            <person name="Dacks J.B."/>
            <person name="Durnford D.G."/>
            <person name="Fast N.M."/>
            <person name="Green B.R."/>
            <person name="Grisdale C.J."/>
            <person name="Hempel F."/>
            <person name="Henrissat B."/>
            <person name="Hoppner M.P."/>
            <person name="Ishida K."/>
            <person name="Kim E."/>
            <person name="Koreny L."/>
            <person name="Kroth P.G."/>
            <person name="Liu Y."/>
            <person name="Malik S.B."/>
            <person name="Maier U.G."/>
            <person name="McRose D."/>
            <person name="Mock T."/>
            <person name="Neilson J.A."/>
            <person name="Onodera N.T."/>
            <person name="Poole A.M."/>
            <person name="Pritham E.J."/>
            <person name="Richards T.A."/>
            <person name="Rocap G."/>
            <person name="Roy S.W."/>
            <person name="Sarai C."/>
            <person name="Schaack S."/>
            <person name="Shirato S."/>
            <person name="Slamovits C.H."/>
            <person name="Spencer D.F."/>
            <person name="Suzuki S."/>
            <person name="Worden A.Z."/>
            <person name="Zauner S."/>
            <person name="Barry K."/>
            <person name="Bell C."/>
            <person name="Bharti A.K."/>
            <person name="Crow J.A."/>
            <person name="Grimwood J."/>
            <person name="Kramer R."/>
            <person name="Lindquist E."/>
            <person name="Lucas S."/>
            <person name="Salamov A."/>
            <person name="McFadden G.I."/>
            <person name="Lane C.E."/>
            <person name="Keeling P.J."/>
            <person name="Gray M.W."/>
            <person name="Grigoriev I.V."/>
            <person name="Archibald J.M."/>
        </authorList>
    </citation>
    <scope>NUCLEOTIDE SEQUENCE</scope>
    <source>
        <strain evidence="12 14">CCMP2712</strain>
    </source>
</reference>
<evidence type="ECO:0000256" key="1">
    <source>
        <dbReference type="ARBA" id="ARBA00022694"/>
    </source>
</evidence>
<evidence type="ECO:0000256" key="9">
    <source>
        <dbReference type="ARBA" id="ARBA00043049"/>
    </source>
</evidence>
<dbReference type="PROSITE" id="PS01129">
    <property type="entry name" value="PSI_RLU"/>
    <property type="match status" value="1"/>
</dbReference>
<organism evidence="12">
    <name type="scientific">Guillardia theta (strain CCMP2712)</name>
    <name type="common">Cryptophyte</name>
    <dbReference type="NCBI Taxonomy" id="905079"/>
    <lineage>
        <taxon>Eukaryota</taxon>
        <taxon>Cryptophyceae</taxon>
        <taxon>Pyrenomonadales</taxon>
        <taxon>Geminigeraceae</taxon>
        <taxon>Guillardia</taxon>
    </lineage>
</organism>
<evidence type="ECO:0000256" key="2">
    <source>
        <dbReference type="ARBA" id="ARBA00023235"/>
    </source>
</evidence>
<dbReference type="Proteomes" id="UP000011087">
    <property type="component" value="Unassembled WGS sequence"/>
</dbReference>
<keyword evidence="10" id="KW-0732">Signal</keyword>
<dbReference type="GO" id="GO:0003723">
    <property type="term" value="F:RNA binding"/>
    <property type="evidence" value="ECO:0007669"/>
    <property type="project" value="InterPro"/>
</dbReference>
<dbReference type="EnsemblProtists" id="EKX52898">
    <property type="protein sequence ID" value="EKX52898"/>
    <property type="gene ID" value="GUITHDRAFT_101348"/>
</dbReference>